<evidence type="ECO:0000256" key="1">
    <source>
        <dbReference type="SAM" id="MobiDB-lite"/>
    </source>
</evidence>
<feature type="region of interest" description="Disordered" evidence="1">
    <location>
        <begin position="204"/>
        <end position="230"/>
    </location>
</feature>
<feature type="domain" description="MacB-like periplasmic core" evidence="2">
    <location>
        <begin position="34"/>
        <end position="153"/>
    </location>
</feature>
<reference evidence="3" key="1">
    <citation type="submission" date="2013-08" db="EMBL/GenBank/DDBJ databases">
        <authorList>
            <person name="Mendez C."/>
            <person name="Richter M."/>
            <person name="Ferrer M."/>
            <person name="Sanchez J."/>
        </authorList>
    </citation>
    <scope>NUCLEOTIDE SEQUENCE</scope>
</reference>
<evidence type="ECO:0000313" key="3">
    <source>
        <dbReference type="EMBL" id="EQD44024.1"/>
    </source>
</evidence>
<feature type="non-terminal residue" evidence="3">
    <location>
        <position position="250"/>
    </location>
</feature>
<sequence>MLSYLLATQEGTPDIRAAGTLDITGGLVTIHGINHMGLGGLATPSLFRALAVPPLLGHWPSLASGRPGGPHEALLGYGFWKSVFGGSTDALGQRFTFDGKRYRVVGVMPQSFYTIYPAADFWLPRVLTPAMTRDHNINHLMIARLKSGASLTMLNGFLRGYRNRLLAGRSPASRAKAERNGFTISAEELHHSLLNLYLGGKPEPAPVSGPDRPSASAHSGCELRQPGTGPCPPARSDFCRASCIGCIDHS</sequence>
<dbReference type="AlphaFoldDB" id="T1ATI9"/>
<protein>
    <submittedName>
        <fullName evidence="3">Efflux ABC transporter, permease protein</fullName>
    </submittedName>
</protein>
<reference evidence="3" key="2">
    <citation type="journal article" date="2014" name="ISME J.">
        <title>Microbial stratification in low pH oxic and suboxic macroscopic growths along an acid mine drainage.</title>
        <authorList>
            <person name="Mendez-Garcia C."/>
            <person name="Mesa V."/>
            <person name="Sprenger R.R."/>
            <person name="Richter M."/>
            <person name="Diez M.S."/>
            <person name="Solano J."/>
            <person name="Bargiela R."/>
            <person name="Golyshina O.V."/>
            <person name="Manteca A."/>
            <person name="Ramos J.L."/>
            <person name="Gallego J.R."/>
            <person name="Llorente I."/>
            <person name="Martins Dos Santos V.A."/>
            <person name="Jensen O.N."/>
            <person name="Pelaez A.I."/>
            <person name="Sanchez J."/>
            <person name="Ferrer M."/>
        </authorList>
    </citation>
    <scope>NUCLEOTIDE SEQUENCE</scope>
</reference>
<name>T1ATI9_9ZZZZ</name>
<gene>
    <name evidence="3" type="ORF">B1A_15253</name>
</gene>
<proteinExistence type="predicted"/>
<comment type="caution">
    <text evidence="3">The sequence shown here is derived from an EMBL/GenBank/DDBJ whole genome shotgun (WGS) entry which is preliminary data.</text>
</comment>
<accession>T1ATI9</accession>
<organism evidence="3">
    <name type="scientific">mine drainage metagenome</name>
    <dbReference type="NCBI Taxonomy" id="410659"/>
    <lineage>
        <taxon>unclassified sequences</taxon>
        <taxon>metagenomes</taxon>
        <taxon>ecological metagenomes</taxon>
    </lineage>
</organism>
<dbReference type="InterPro" id="IPR025857">
    <property type="entry name" value="MacB_PCD"/>
</dbReference>
<evidence type="ECO:0000259" key="2">
    <source>
        <dbReference type="Pfam" id="PF12704"/>
    </source>
</evidence>
<dbReference type="EMBL" id="AUZX01011188">
    <property type="protein sequence ID" value="EQD44024.1"/>
    <property type="molecule type" value="Genomic_DNA"/>
</dbReference>
<dbReference type="Pfam" id="PF12704">
    <property type="entry name" value="MacB_PCD"/>
    <property type="match status" value="1"/>
</dbReference>